<protein>
    <submittedName>
        <fullName evidence="2">Uncharacterized protein</fullName>
    </submittedName>
</protein>
<proteinExistence type="predicted"/>
<accession>A0A5C5RTF7</accession>
<feature type="transmembrane region" description="Helical" evidence="1">
    <location>
        <begin position="21"/>
        <end position="41"/>
    </location>
</feature>
<reference evidence="2 3" key="1">
    <citation type="submission" date="2019-06" db="EMBL/GenBank/DDBJ databases">
        <authorList>
            <person name="Teng J.L.L."/>
            <person name="Lee H.H."/>
            <person name="Lau S.K.P."/>
            <person name="Woo P.C.Y."/>
        </authorList>
    </citation>
    <scope>NUCLEOTIDE SEQUENCE [LARGE SCALE GENOMIC DNA]</scope>
    <source>
        <strain evidence="2 3">HKU70</strain>
    </source>
</reference>
<comment type="caution">
    <text evidence="2">The sequence shown here is derived from an EMBL/GenBank/DDBJ whole genome shotgun (WGS) entry which is preliminary data.</text>
</comment>
<feature type="transmembrane region" description="Helical" evidence="1">
    <location>
        <begin position="53"/>
        <end position="74"/>
    </location>
</feature>
<evidence type="ECO:0000313" key="3">
    <source>
        <dbReference type="Proteomes" id="UP000319792"/>
    </source>
</evidence>
<evidence type="ECO:0000256" key="1">
    <source>
        <dbReference type="SAM" id="Phobius"/>
    </source>
</evidence>
<feature type="transmembrane region" description="Helical" evidence="1">
    <location>
        <begin position="178"/>
        <end position="196"/>
    </location>
</feature>
<dbReference type="Proteomes" id="UP000319792">
    <property type="component" value="Unassembled WGS sequence"/>
</dbReference>
<keyword evidence="3" id="KW-1185">Reference proteome</keyword>
<keyword evidence="1" id="KW-0472">Membrane</keyword>
<dbReference type="AlphaFoldDB" id="A0A5C5RTF7"/>
<feature type="transmembrane region" description="Helical" evidence="1">
    <location>
        <begin position="146"/>
        <end position="166"/>
    </location>
</feature>
<keyword evidence="1" id="KW-1133">Transmembrane helix</keyword>
<evidence type="ECO:0000313" key="2">
    <source>
        <dbReference type="EMBL" id="TWS25753.1"/>
    </source>
</evidence>
<dbReference type="RefSeq" id="WP_146430071.1">
    <property type="nucleotide sequence ID" value="NZ_VIGV01000001.1"/>
</dbReference>
<feature type="transmembrane region" description="Helical" evidence="1">
    <location>
        <begin position="106"/>
        <end position="126"/>
    </location>
</feature>
<feature type="transmembrane region" description="Helical" evidence="1">
    <location>
        <begin position="227"/>
        <end position="249"/>
    </location>
</feature>
<dbReference type="OrthoDB" id="4377027at2"/>
<sequence length="258" mass="27724">MQTIARTGGAVRRVARYEARVLRRIMIGLVLNLVLAVAWLVVDPLEYTDRSEVPVIVVYFVTFILADSVTTNMLSDQVAPGSVGAGDRAAPTGFREGLAVLVARNLTLLLALGGPVFLVTAVLVPISGHAGATPAAIASEILQICVWLGLSSIVAALFPVVIASPLTWWRERRDLRATAWRLFSVAVPYMLLWVLVPAQGRRSHLPGVGSVHRRAPGVQPFAHVHQAVGAVATGVVVWAVCMVIGAAVVNRRQWRPRA</sequence>
<gene>
    <name evidence="2" type="ORF">FK268_00275</name>
</gene>
<organism evidence="2 3">
    <name type="scientific">Tsukamurella sputi</name>
    <dbReference type="NCBI Taxonomy" id="2591848"/>
    <lineage>
        <taxon>Bacteria</taxon>
        <taxon>Bacillati</taxon>
        <taxon>Actinomycetota</taxon>
        <taxon>Actinomycetes</taxon>
        <taxon>Mycobacteriales</taxon>
        <taxon>Tsukamurellaceae</taxon>
        <taxon>Tsukamurella</taxon>
    </lineage>
</organism>
<dbReference type="EMBL" id="VIGV01000001">
    <property type="protein sequence ID" value="TWS25753.1"/>
    <property type="molecule type" value="Genomic_DNA"/>
</dbReference>
<reference evidence="2 3" key="2">
    <citation type="submission" date="2019-08" db="EMBL/GenBank/DDBJ databases">
        <title>Tsukamurella conjunctivitidis sp. nov., Tsukamurella assacharolytica sp. nov. and Tsukamurella sputae sp. nov. isolated from patients with conjunctivitis, bacteraemia (lymphoma) and respiratory infection (sputum) in Hong Kong.</title>
        <authorList>
            <person name="Fok K.M.N."/>
            <person name="Fong J.Y.H."/>
        </authorList>
    </citation>
    <scope>NUCLEOTIDE SEQUENCE [LARGE SCALE GENOMIC DNA]</scope>
    <source>
        <strain evidence="2 3">HKU70</strain>
    </source>
</reference>
<keyword evidence="1" id="KW-0812">Transmembrane</keyword>
<name>A0A5C5RTF7_9ACTN</name>